<dbReference type="eggNOG" id="KOG0149">
    <property type="taxonomic scope" value="Eukaryota"/>
</dbReference>
<dbReference type="InterPro" id="IPR050886">
    <property type="entry name" value="RNA-binding_reg"/>
</dbReference>
<organism evidence="4">
    <name type="scientific">Oryza meridionalis</name>
    <dbReference type="NCBI Taxonomy" id="40149"/>
    <lineage>
        <taxon>Eukaryota</taxon>
        <taxon>Viridiplantae</taxon>
        <taxon>Streptophyta</taxon>
        <taxon>Embryophyta</taxon>
        <taxon>Tracheophyta</taxon>
        <taxon>Spermatophyta</taxon>
        <taxon>Magnoliopsida</taxon>
        <taxon>Liliopsida</taxon>
        <taxon>Poales</taxon>
        <taxon>Poaceae</taxon>
        <taxon>BOP clade</taxon>
        <taxon>Oryzoideae</taxon>
        <taxon>Oryzeae</taxon>
        <taxon>Oryzinae</taxon>
        <taxon>Oryza</taxon>
    </lineage>
</organism>
<dbReference type="STRING" id="40149.A0A0E0D7G9"/>
<dbReference type="GO" id="GO:0003723">
    <property type="term" value="F:RNA binding"/>
    <property type="evidence" value="ECO:0007669"/>
    <property type="project" value="UniProtKB-UniRule"/>
</dbReference>
<dbReference type="InterPro" id="IPR012677">
    <property type="entry name" value="Nucleotide-bd_a/b_plait_sf"/>
</dbReference>
<dbReference type="AlphaFoldDB" id="A0A0E0D7G9"/>
<evidence type="ECO:0000256" key="1">
    <source>
        <dbReference type="ARBA" id="ARBA00022884"/>
    </source>
</evidence>
<dbReference type="PANTHER" id="PTHR48024">
    <property type="entry name" value="GEO13361P1-RELATED"/>
    <property type="match status" value="1"/>
</dbReference>
<sequence>MLEERKLFVAGLPQQTREGDLRGHFARYGEVVHTRVVLDMASGNSRGFGFVEFADEAATLRALADEEMPNHVFRGRKVMVMEDLLIIHVMLMEDQLDTSMILWVLTIMLKIIA</sequence>
<keyword evidence="1 2" id="KW-0694">RNA-binding</keyword>
<dbReference type="GO" id="GO:0005634">
    <property type="term" value="C:nucleus"/>
    <property type="evidence" value="ECO:0007669"/>
    <property type="project" value="TreeGrafter"/>
</dbReference>
<keyword evidence="5" id="KW-1185">Reference proteome</keyword>
<dbReference type="Pfam" id="PF00076">
    <property type="entry name" value="RRM_1"/>
    <property type="match status" value="1"/>
</dbReference>
<dbReference type="Gramene" id="OMERI03G32820.1">
    <property type="protein sequence ID" value="OMERI03G32820.1"/>
    <property type="gene ID" value="OMERI03G32820"/>
</dbReference>
<name>A0A0E0D7G9_9ORYZ</name>
<dbReference type="PROSITE" id="PS50102">
    <property type="entry name" value="RRM"/>
    <property type="match status" value="1"/>
</dbReference>
<dbReference type="InterPro" id="IPR000504">
    <property type="entry name" value="RRM_dom"/>
</dbReference>
<dbReference type="SMART" id="SM00360">
    <property type="entry name" value="RRM"/>
    <property type="match status" value="1"/>
</dbReference>
<evidence type="ECO:0000256" key="2">
    <source>
        <dbReference type="PROSITE-ProRule" id="PRU00176"/>
    </source>
</evidence>
<dbReference type="Proteomes" id="UP000008021">
    <property type="component" value="Chromosome 3"/>
</dbReference>
<evidence type="ECO:0000313" key="4">
    <source>
        <dbReference type="EnsemblPlants" id="OMERI03G32820.1"/>
    </source>
</evidence>
<dbReference type="GO" id="GO:0005739">
    <property type="term" value="C:mitochondrion"/>
    <property type="evidence" value="ECO:0007669"/>
    <property type="project" value="TreeGrafter"/>
</dbReference>
<feature type="domain" description="RRM" evidence="3">
    <location>
        <begin position="5"/>
        <end position="80"/>
    </location>
</feature>
<protein>
    <recommendedName>
        <fullName evidence="3">RRM domain-containing protein</fullName>
    </recommendedName>
</protein>
<dbReference type="HOGENOM" id="CLU_2137485_0_0_1"/>
<dbReference type="InterPro" id="IPR035979">
    <property type="entry name" value="RBD_domain_sf"/>
</dbReference>
<dbReference type="SUPFAM" id="SSF54928">
    <property type="entry name" value="RNA-binding domain, RBD"/>
    <property type="match status" value="1"/>
</dbReference>
<proteinExistence type="predicted"/>
<dbReference type="Gene3D" id="3.30.70.330">
    <property type="match status" value="1"/>
</dbReference>
<accession>A0A0E0D7G9</accession>
<dbReference type="PANTHER" id="PTHR48024:SF49">
    <property type="entry name" value="RRM DOMAIN-CONTAINING PROTEIN"/>
    <property type="match status" value="1"/>
</dbReference>
<reference evidence="4" key="2">
    <citation type="submission" date="2018-05" db="EMBL/GenBank/DDBJ databases">
        <title>OmerRS3 (Oryza meridionalis Reference Sequence Version 3).</title>
        <authorList>
            <person name="Zhang J."/>
            <person name="Kudrna D."/>
            <person name="Lee S."/>
            <person name="Talag J."/>
            <person name="Welchert J."/>
            <person name="Wing R.A."/>
        </authorList>
    </citation>
    <scope>NUCLEOTIDE SEQUENCE [LARGE SCALE GENOMIC DNA]</scope>
    <source>
        <strain evidence="4">cv. OR44</strain>
    </source>
</reference>
<evidence type="ECO:0000259" key="3">
    <source>
        <dbReference type="PROSITE" id="PS50102"/>
    </source>
</evidence>
<reference evidence="4" key="1">
    <citation type="submission" date="2015-04" db="UniProtKB">
        <authorList>
            <consortium name="EnsemblPlants"/>
        </authorList>
    </citation>
    <scope>IDENTIFICATION</scope>
</reference>
<evidence type="ECO:0000313" key="5">
    <source>
        <dbReference type="Proteomes" id="UP000008021"/>
    </source>
</evidence>
<dbReference type="EnsemblPlants" id="OMERI03G32820.1">
    <property type="protein sequence ID" value="OMERI03G32820.1"/>
    <property type="gene ID" value="OMERI03G32820"/>
</dbReference>